<dbReference type="InterPro" id="IPR001387">
    <property type="entry name" value="Cro/C1-type_HTH"/>
</dbReference>
<protein>
    <submittedName>
        <fullName evidence="2">Helix-turn-helix transcriptional regulator</fullName>
    </submittedName>
</protein>
<keyword evidence="3" id="KW-1185">Reference proteome</keyword>
<reference evidence="2" key="2">
    <citation type="journal article" date="2021" name="Sci. Rep.">
        <title>The distribution of antibiotic resistance genes in chicken gut microbiota commensals.</title>
        <authorList>
            <person name="Juricova H."/>
            <person name="Matiasovicova J."/>
            <person name="Kubasova T."/>
            <person name="Cejkova D."/>
            <person name="Rychlik I."/>
        </authorList>
    </citation>
    <scope>NUCLEOTIDE SEQUENCE</scope>
    <source>
        <strain evidence="2">An420c</strain>
    </source>
</reference>
<sequence length="75" mass="8735">MTEVQIKITYKPLWKMLIDREMSKTDLRKKTRIAPSTFTKMNNDQQVSMDVLARICVALNCGFDDIVQIESVNNR</sequence>
<dbReference type="SUPFAM" id="SSF47413">
    <property type="entry name" value="lambda repressor-like DNA-binding domains"/>
    <property type="match status" value="1"/>
</dbReference>
<evidence type="ECO:0000259" key="1">
    <source>
        <dbReference type="Pfam" id="PF13443"/>
    </source>
</evidence>
<dbReference type="Pfam" id="PF13443">
    <property type="entry name" value="HTH_26"/>
    <property type="match status" value="1"/>
</dbReference>
<dbReference type="Gene3D" id="1.10.260.40">
    <property type="entry name" value="lambda repressor-like DNA-binding domains"/>
    <property type="match status" value="1"/>
</dbReference>
<dbReference type="EMBL" id="JACJLV010000067">
    <property type="protein sequence ID" value="MBM6827837.1"/>
    <property type="molecule type" value="Genomic_DNA"/>
</dbReference>
<dbReference type="Proteomes" id="UP000713880">
    <property type="component" value="Unassembled WGS sequence"/>
</dbReference>
<dbReference type="RefSeq" id="WP_204909814.1">
    <property type="nucleotide sequence ID" value="NZ_JACJLV010000067.1"/>
</dbReference>
<dbReference type="AlphaFoldDB" id="A0A938X425"/>
<gene>
    <name evidence="2" type="ORF">H6A13_12185</name>
</gene>
<evidence type="ECO:0000313" key="2">
    <source>
        <dbReference type="EMBL" id="MBM6827837.1"/>
    </source>
</evidence>
<dbReference type="InterPro" id="IPR010982">
    <property type="entry name" value="Lambda_DNA-bd_dom_sf"/>
</dbReference>
<dbReference type="GO" id="GO:0003677">
    <property type="term" value="F:DNA binding"/>
    <property type="evidence" value="ECO:0007669"/>
    <property type="project" value="InterPro"/>
</dbReference>
<name>A0A938X425_9CLOT</name>
<organism evidence="2 3">
    <name type="scientific">Mordavella massiliensis</name>
    <dbReference type="NCBI Taxonomy" id="1871024"/>
    <lineage>
        <taxon>Bacteria</taxon>
        <taxon>Bacillati</taxon>
        <taxon>Bacillota</taxon>
        <taxon>Clostridia</taxon>
        <taxon>Eubacteriales</taxon>
        <taxon>Clostridiaceae</taxon>
        <taxon>Mordavella</taxon>
    </lineage>
</organism>
<proteinExistence type="predicted"/>
<feature type="domain" description="HTH cro/C1-type" evidence="1">
    <location>
        <begin position="13"/>
        <end position="69"/>
    </location>
</feature>
<accession>A0A938X425</accession>
<comment type="caution">
    <text evidence="2">The sequence shown here is derived from an EMBL/GenBank/DDBJ whole genome shotgun (WGS) entry which is preliminary data.</text>
</comment>
<evidence type="ECO:0000313" key="3">
    <source>
        <dbReference type="Proteomes" id="UP000713880"/>
    </source>
</evidence>
<reference evidence="2" key="1">
    <citation type="submission" date="2020-08" db="EMBL/GenBank/DDBJ databases">
        <authorList>
            <person name="Cejkova D."/>
            <person name="Kubasova T."/>
            <person name="Jahodarova E."/>
            <person name="Rychlik I."/>
        </authorList>
    </citation>
    <scope>NUCLEOTIDE SEQUENCE</scope>
    <source>
        <strain evidence="2">An420c</strain>
    </source>
</reference>